<dbReference type="Pfam" id="PF00999">
    <property type="entry name" value="Na_H_Exchanger"/>
    <property type="match status" value="1"/>
</dbReference>
<keyword evidence="6" id="KW-0406">Ion transport</keyword>
<dbReference type="OrthoDB" id="9793589at2"/>
<feature type="transmembrane region" description="Helical" evidence="8">
    <location>
        <begin position="140"/>
        <end position="160"/>
    </location>
</feature>
<keyword evidence="2" id="KW-0813">Transport</keyword>
<dbReference type="PANTHER" id="PTHR32468">
    <property type="entry name" value="CATION/H + ANTIPORTER"/>
    <property type="match status" value="1"/>
</dbReference>
<dbReference type="InterPro" id="IPR006153">
    <property type="entry name" value="Cation/H_exchanger_TM"/>
</dbReference>
<feature type="domain" description="Cation/H+ exchanger transmembrane" evidence="9">
    <location>
        <begin position="16"/>
        <end position="405"/>
    </location>
</feature>
<feature type="transmembrane region" description="Helical" evidence="8">
    <location>
        <begin position="99"/>
        <end position="120"/>
    </location>
</feature>
<evidence type="ECO:0000259" key="9">
    <source>
        <dbReference type="Pfam" id="PF00999"/>
    </source>
</evidence>
<dbReference type="PANTHER" id="PTHR32468:SF0">
    <property type="entry name" value="K(+)_H(+) ANTIPORTER 1"/>
    <property type="match status" value="1"/>
</dbReference>
<feature type="transmembrane region" description="Helical" evidence="8">
    <location>
        <begin position="381"/>
        <end position="404"/>
    </location>
</feature>
<evidence type="ECO:0000256" key="6">
    <source>
        <dbReference type="ARBA" id="ARBA00023065"/>
    </source>
</evidence>
<protein>
    <submittedName>
        <fullName evidence="10">Cation/H(+) antiporter</fullName>
    </submittedName>
</protein>
<feature type="transmembrane region" description="Helical" evidence="8">
    <location>
        <begin position="6"/>
        <end position="24"/>
    </location>
</feature>
<keyword evidence="11" id="KW-1185">Reference proteome</keyword>
<keyword evidence="4 8" id="KW-0812">Transmembrane</keyword>
<feature type="transmembrane region" description="Helical" evidence="8">
    <location>
        <begin position="288"/>
        <end position="306"/>
    </location>
</feature>
<dbReference type="Proteomes" id="UP000218968">
    <property type="component" value="Chromosome"/>
</dbReference>
<dbReference type="InterPro" id="IPR050794">
    <property type="entry name" value="CPA2_transporter"/>
</dbReference>
<sequence>MPTAQLSVFFFLQAAVILLVCRLVGRLAQRLGQPQVVGEMIAGVTLGPSLLGWLFPGVQAALFPAQTLDTLYVFAQFGVGLYMFLVGTEFRSDHFRSRFRGAFSVSVAGIAVPFALAFLITPWLQDVPGLFSATVRQSDAALFLGAAIAITAFPMLARIIHERGLAGSPLGTLALTAGAVDDAAAWCILAVVLASFGGSWDSAWVAIGGGIAYAVFMLLVGRRLLRRLAGAVRPDAPLSATMLAVMLILFCLSAWMMDAIGIHAVFGGFLLGACMPKGALVDRVRETLQPFVVVFFLPMFFTFSGLKTDLGLVMAPQLLLAAAVILVASFAGKGLACWAAARLAGESPRDAQAIGALMNARGLMELILINIGLQAGVIEQGLFSILVLMAIVTTLMATPLFNWIMRRRASDARPVRPVDASG</sequence>
<evidence type="ECO:0000313" key="10">
    <source>
        <dbReference type="EMBL" id="ATD68188.1"/>
    </source>
</evidence>
<accession>A0A290XGP1</accession>
<feature type="transmembrane region" description="Helical" evidence="8">
    <location>
        <begin position="203"/>
        <end position="225"/>
    </location>
</feature>
<gene>
    <name evidence="10" type="ORF">CNR27_12705</name>
</gene>
<name>A0A290XGP1_9GAMM</name>
<organism evidence="10 11">
    <name type="scientific">Luteimonas chenhongjianii</name>
    <dbReference type="NCBI Taxonomy" id="2006110"/>
    <lineage>
        <taxon>Bacteria</taxon>
        <taxon>Pseudomonadati</taxon>
        <taxon>Pseudomonadota</taxon>
        <taxon>Gammaproteobacteria</taxon>
        <taxon>Lysobacterales</taxon>
        <taxon>Lysobacteraceae</taxon>
        <taxon>Luteimonas</taxon>
    </lineage>
</organism>
<dbReference type="GO" id="GO:0016020">
    <property type="term" value="C:membrane"/>
    <property type="evidence" value="ECO:0007669"/>
    <property type="project" value="UniProtKB-SubCell"/>
</dbReference>
<dbReference type="RefSeq" id="WP_096299320.1">
    <property type="nucleotide sequence ID" value="NZ_CP023406.1"/>
</dbReference>
<keyword evidence="3" id="KW-0050">Antiport</keyword>
<dbReference type="GO" id="GO:0015297">
    <property type="term" value="F:antiporter activity"/>
    <property type="evidence" value="ECO:0007669"/>
    <property type="project" value="UniProtKB-KW"/>
</dbReference>
<comment type="subcellular location">
    <subcellularLocation>
        <location evidence="1">Membrane</location>
        <topology evidence="1">Multi-pass membrane protein</topology>
    </subcellularLocation>
</comment>
<feature type="transmembrane region" description="Helical" evidence="8">
    <location>
        <begin position="172"/>
        <end position="197"/>
    </location>
</feature>
<feature type="transmembrane region" description="Helical" evidence="8">
    <location>
        <begin position="36"/>
        <end position="55"/>
    </location>
</feature>
<feature type="transmembrane region" description="Helical" evidence="8">
    <location>
        <begin position="318"/>
        <end position="341"/>
    </location>
</feature>
<reference evidence="11" key="1">
    <citation type="submission" date="2017-09" db="EMBL/GenBank/DDBJ databases">
        <title>Luteimonas liuhanmingii sp.nov., isolated from the intestinal contents of Tibetan Plateau Pika in Yushu, Qinghai Province, China.</title>
        <authorList>
            <person name="Gui Z."/>
        </authorList>
    </citation>
    <scope>NUCLEOTIDE SEQUENCE [LARGE SCALE GENOMIC DNA]</scope>
    <source>
        <strain evidence="11">100111</strain>
    </source>
</reference>
<dbReference type="KEGG" id="lum:CNR27_12705"/>
<evidence type="ECO:0000256" key="1">
    <source>
        <dbReference type="ARBA" id="ARBA00004141"/>
    </source>
</evidence>
<dbReference type="Gene3D" id="1.20.1530.20">
    <property type="match status" value="1"/>
</dbReference>
<evidence type="ECO:0000256" key="5">
    <source>
        <dbReference type="ARBA" id="ARBA00022989"/>
    </source>
</evidence>
<feature type="transmembrane region" description="Helical" evidence="8">
    <location>
        <begin position="237"/>
        <end position="256"/>
    </location>
</feature>
<evidence type="ECO:0000256" key="8">
    <source>
        <dbReference type="SAM" id="Phobius"/>
    </source>
</evidence>
<keyword evidence="5 8" id="KW-1133">Transmembrane helix</keyword>
<evidence type="ECO:0000256" key="3">
    <source>
        <dbReference type="ARBA" id="ARBA00022449"/>
    </source>
</evidence>
<evidence type="ECO:0000313" key="11">
    <source>
        <dbReference type="Proteomes" id="UP000218968"/>
    </source>
</evidence>
<proteinExistence type="predicted"/>
<keyword evidence="7 8" id="KW-0472">Membrane</keyword>
<dbReference type="EMBL" id="CP023406">
    <property type="protein sequence ID" value="ATD68188.1"/>
    <property type="molecule type" value="Genomic_DNA"/>
</dbReference>
<dbReference type="InterPro" id="IPR038770">
    <property type="entry name" value="Na+/solute_symporter_sf"/>
</dbReference>
<dbReference type="GO" id="GO:1902600">
    <property type="term" value="P:proton transmembrane transport"/>
    <property type="evidence" value="ECO:0007669"/>
    <property type="project" value="InterPro"/>
</dbReference>
<dbReference type="AlphaFoldDB" id="A0A290XGP1"/>
<evidence type="ECO:0000256" key="7">
    <source>
        <dbReference type="ARBA" id="ARBA00023136"/>
    </source>
</evidence>
<evidence type="ECO:0000256" key="4">
    <source>
        <dbReference type="ARBA" id="ARBA00022692"/>
    </source>
</evidence>
<feature type="transmembrane region" description="Helical" evidence="8">
    <location>
        <begin position="70"/>
        <end position="87"/>
    </location>
</feature>
<evidence type="ECO:0000256" key="2">
    <source>
        <dbReference type="ARBA" id="ARBA00022448"/>
    </source>
</evidence>